<dbReference type="InterPro" id="IPR047202">
    <property type="entry name" value="Lipocalin_Blc-like_dom"/>
</dbReference>
<evidence type="ECO:0000256" key="2">
    <source>
        <dbReference type="ARBA" id="ARBA00006889"/>
    </source>
</evidence>
<evidence type="ECO:0000256" key="7">
    <source>
        <dbReference type="ARBA" id="ARBA00023139"/>
    </source>
</evidence>
<dbReference type="GO" id="GO:0008289">
    <property type="term" value="F:lipid binding"/>
    <property type="evidence" value="ECO:0007669"/>
    <property type="project" value="UniProtKB-UniRule"/>
</dbReference>
<dbReference type="EMBL" id="JAJNNZ010000004">
    <property type="protein sequence ID" value="MCJ2376464.1"/>
    <property type="molecule type" value="Genomic_DNA"/>
</dbReference>
<feature type="domain" description="Lipocalin/cytosolic fatty-acid binding" evidence="14">
    <location>
        <begin position="32"/>
        <end position="169"/>
    </location>
</feature>
<gene>
    <name evidence="15" type="ORF">LNL84_06400</name>
</gene>
<proteinExistence type="inferred from homology"/>
<dbReference type="InterPro" id="IPR012674">
    <property type="entry name" value="Calycin"/>
</dbReference>
<dbReference type="FunFam" id="2.40.128.20:FF:000002">
    <property type="entry name" value="Outer membrane lipoprotein Blc"/>
    <property type="match status" value="1"/>
</dbReference>
<dbReference type="PANTHER" id="PTHR10612:SF34">
    <property type="entry name" value="APOLIPOPROTEIN D"/>
    <property type="match status" value="1"/>
</dbReference>
<keyword evidence="4" id="KW-0732">Signal</keyword>
<dbReference type="GO" id="GO:0009279">
    <property type="term" value="C:cell outer membrane"/>
    <property type="evidence" value="ECO:0007669"/>
    <property type="project" value="UniProtKB-SubCell"/>
</dbReference>
<evidence type="ECO:0000256" key="5">
    <source>
        <dbReference type="ARBA" id="ARBA00023121"/>
    </source>
</evidence>
<comment type="caution">
    <text evidence="15">The sequence shown here is derived from an EMBL/GenBank/DDBJ whole genome shotgun (WGS) entry which is preliminary data.</text>
</comment>
<dbReference type="Gene3D" id="2.40.128.20">
    <property type="match status" value="1"/>
</dbReference>
<comment type="function">
    <text evidence="10 12">Involved in the storage or transport of lipids necessary for membrane maintenance under stressful conditions. Displays a binding preference for lysophospholipids.</text>
</comment>
<evidence type="ECO:0000256" key="10">
    <source>
        <dbReference type="ARBA" id="ARBA00057024"/>
    </source>
</evidence>
<dbReference type="GO" id="GO:0006950">
    <property type="term" value="P:response to stress"/>
    <property type="evidence" value="ECO:0007669"/>
    <property type="project" value="UniProtKB-ARBA"/>
</dbReference>
<evidence type="ECO:0000256" key="1">
    <source>
        <dbReference type="ARBA" id="ARBA00004459"/>
    </source>
</evidence>
<keyword evidence="6 12" id="KW-0472">Membrane</keyword>
<dbReference type="InterPro" id="IPR022271">
    <property type="entry name" value="Lipocalin_ApoD"/>
</dbReference>
<dbReference type="PRINTS" id="PR01171">
    <property type="entry name" value="BCTLIPOCALIN"/>
</dbReference>
<organism evidence="15 16">
    <name type="scientific">Vibrio gelatinilyticus</name>
    <dbReference type="NCBI Taxonomy" id="2893468"/>
    <lineage>
        <taxon>Bacteria</taxon>
        <taxon>Pseudomonadati</taxon>
        <taxon>Pseudomonadota</taxon>
        <taxon>Gammaproteobacteria</taxon>
        <taxon>Vibrionales</taxon>
        <taxon>Vibrionaceae</taxon>
        <taxon>Vibrio</taxon>
    </lineage>
</organism>
<dbReference type="Pfam" id="PF08212">
    <property type="entry name" value="Lipocalin_2"/>
    <property type="match status" value="1"/>
</dbReference>
<evidence type="ECO:0000256" key="9">
    <source>
        <dbReference type="ARBA" id="ARBA00023288"/>
    </source>
</evidence>
<evidence type="ECO:0000256" key="4">
    <source>
        <dbReference type="ARBA" id="ARBA00022729"/>
    </source>
</evidence>
<evidence type="ECO:0000313" key="16">
    <source>
        <dbReference type="Proteomes" id="UP001139488"/>
    </source>
</evidence>
<dbReference type="AlphaFoldDB" id="A0A9X2AV12"/>
<dbReference type="SUPFAM" id="SSF50814">
    <property type="entry name" value="Lipocalins"/>
    <property type="match status" value="1"/>
</dbReference>
<evidence type="ECO:0000256" key="12">
    <source>
        <dbReference type="PIRNR" id="PIRNR036893"/>
    </source>
</evidence>
<dbReference type="PROSITE" id="PS51257">
    <property type="entry name" value="PROKAR_LIPOPROTEIN"/>
    <property type="match status" value="1"/>
</dbReference>
<feature type="lipid moiety-binding region" description="S-diacylglycerol cysteine" evidence="13">
    <location>
        <position position="17"/>
    </location>
</feature>
<keyword evidence="7 13" id="KW-0564">Palmitate</keyword>
<dbReference type="PROSITE" id="PS00213">
    <property type="entry name" value="LIPOCALIN"/>
    <property type="match status" value="1"/>
</dbReference>
<dbReference type="InterPro" id="IPR002446">
    <property type="entry name" value="Lipocalin_bac"/>
</dbReference>
<dbReference type="PANTHER" id="PTHR10612">
    <property type="entry name" value="APOLIPOPROTEIN D"/>
    <property type="match status" value="1"/>
</dbReference>
<dbReference type="InterPro" id="IPR022272">
    <property type="entry name" value="Lipocalin_CS"/>
</dbReference>
<reference evidence="15" key="1">
    <citation type="submission" date="2021-11" db="EMBL/GenBank/DDBJ databases">
        <title>Vibrio ZSDE26 sp. nov. and Vibrio ZSDZ34 sp. nov., isolated from coastal seawater in Qingdao.</title>
        <authorList>
            <person name="Zhang P."/>
        </authorList>
    </citation>
    <scope>NUCLEOTIDE SEQUENCE</scope>
    <source>
        <strain evidence="15">ZSDZ34</strain>
    </source>
</reference>
<protein>
    <recommendedName>
        <fullName evidence="11 12">Outer membrane lipoprotein Blc</fullName>
    </recommendedName>
</protein>
<keyword evidence="5 12" id="KW-0446">Lipid-binding</keyword>
<dbReference type="Proteomes" id="UP001139488">
    <property type="component" value="Unassembled WGS sequence"/>
</dbReference>
<evidence type="ECO:0000256" key="6">
    <source>
        <dbReference type="ARBA" id="ARBA00023136"/>
    </source>
</evidence>
<name>A0A9X2AV12_9VIBR</name>
<comment type="subunit">
    <text evidence="3 12">Homodimer.</text>
</comment>
<evidence type="ECO:0000256" key="8">
    <source>
        <dbReference type="ARBA" id="ARBA00023237"/>
    </source>
</evidence>
<sequence length="170" mass="19164">MKKLAYLLCLPLILIGCTGIPDGVKPINNFALDRYLGTWYEIARLDHSFERGLVQVSAQYSMNDDGSVKVINRGRDQDTQQWQEAIGKAKFVGEPSTAHLKVSFFGPFYGSYIVFYLEDDYSSALVSGPNKEYFWILSRSKSIPTQQLNEYIAIANDAGFNTSKLIFPTQ</sequence>
<dbReference type="InterPro" id="IPR000566">
    <property type="entry name" value="Lipocln_cytosolic_FA-bd_dom"/>
</dbReference>
<keyword evidence="16" id="KW-1185">Reference proteome</keyword>
<evidence type="ECO:0000313" key="15">
    <source>
        <dbReference type="EMBL" id="MCJ2376464.1"/>
    </source>
</evidence>
<keyword evidence="9 12" id="KW-0449">Lipoprotein</keyword>
<feature type="lipid moiety-binding region" description="N-palmitoyl cysteine" evidence="13">
    <location>
        <position position="17"/>
    </location>
</feature>
<keyword evidence="8 12" id="KW-0998">Cell outer membrane</keyword>
<comment type="similarity">
    <text evidence="2 12">Belongs to the calycin superfamily. Lipocalin family.</text>
</comment>
<evidence type="ECO:0000256" key="13">
    <source>
        <dbReference type="PIRSR" id="PIRSR036893-52"/>
    </source>
</evidence>
<evidence type="ECO:0000256" key="11">
    <source>
        <dbReference type="ARBA" id="ARBA00071217"/>
    </source>
</evidence>
<dbReference type="CDD" id="cd19438">
    <property type="entry name" value="lipocalin_Blc-like"/>
    <property type="match status" value="1"/>
</dbReference>
<accession>A0A9X2AV12</accession>
<dbReference type="RefSeq" id="WP_244356009.1">
    <property type="nucleotide sequence ID" value="NZ_JAJNNZ010000004.1"/>
</dbReference>
<evidence type="ECO:0000259" key="14">
    <source>
        <dbReference type="Pfam" id="PF08212"/>
    </source>
</evidence>
<comment type="subcellular location">
    <subcellularLocation>
        <location evidence="1">Cell outer membrane</location>
        <topology evidence="1">Lipid-anchor</topology>
    </subcellularLocation>
</comment>
<evidence type="ECO:0000256" key="3">
    <source>
        <dbReference type="ARBA" id="ARBA00011738"/>
    </source>
</evidence>
<dbReference type="PIRSF" id="PIRSF036893">
    <property type="entry name" value="Lipocalin_ApoD"/>
    <property type="match status" value="1"/>
</dbReference>